<reference evidence="1" key="1">
    <citation type="journal article" date="2023" name="Access Microbiol">
        <title>De-novo genome assembly for Akanthomyces muscarius, a biocontrol agent of insect agricultural pests.</title>
        <authorList>
            <person name="Erdos Z."/>
            <person name="Studholme D.J."/>
            <person name="Raymond B."/>
            <person name="Sharma M."/>
        </authorList>
    </citation>
    <scope>NUCLEOTIDE SEQUENCE</scope>
    <source>
        <strain evidence="1">Ve6</strain>
    </source>
</reference>
<dbReference type="AlphaFoldDB" id="A0A9W8QKY3"/>
<proteinExistence type="predicted"/>
<keyword evidence="2" id="KW-1185">Reference proteome</keyword>
<dbReference type="EMBL" id="JAJHUN010000005">
    <property type="protein sequence ID" value="KAJ4159168.1"/>
    <property type="molecule type" value="Genomic_DNA"/>
</dbReference>
<name>A0A9W8QKY3_AKAMU</name>
<organism evidence="1 2">
    <name type="scientific">Akanthomyces muscarius</name>
    <name type="common">Entomopathogenic fungus</name>
    <name type="synonym">Lecanicillium muscarium</name>
    <dbReference type="NCBI Taxonomy" id="2231603"/>
    <lineage>
        <taxon>Eukaryota</taxon>
        <taxon>Fungi</taxon>
        <taxon>Dikarya</taxon>
        <taxon>Ascomycota</taxon>
        <taxon>Pezizomycotina</taxon>
        <taxon>Sordariomycetes</taxon>
        <taxon>Hypocreomycetidae</taxon>
        <taxon>Hypocreales</taxon>
        <taxon>Cordycipitaceae</taxon>
        <taxon>Akanthomyces</taxon>
    </lineage>
</organism>
<dbReference type="RefSeq" id="XP_056057167.1">
    <property type="nucleotide sequence ID" value="XM_056203348.1"/>
</dbReference>
<gene>
    <name evidence="1" type="ORF">LMH87_008079</name>
</gene>
<dbReference type="GeneID" id="80895238"/>
<accession>A0A9W8QKY3</accession>
<evidence type="ECO:0000313" key="2">
    <source>
        <dbReference type="Proteomes" id="UP001144673"/>
    </source>
</evidence>
<protein>
    <submittedName>
        <fullName evidence="1">Uncharacterized protein</fullName>
    </submittedName>
</protein>
<sequence>MRRGPVQVQKSILLLSSIISAKLVWYRSMTWLSASVTEGSFGGVIFNSQAFAIFLGDVDARGVNQELNHSGPAVIYSAV</sequence>
<dbReference type="KEGG" id="amus:LMH87_008079"/>
<evidence type="ECO:0000313" key="1">
    <source>
        <dbReference type="EMBL" id="KAJ4159168.1"/>
    </source>
</evidence>
<dbReference type="Proteomes" id="UP001144673">
    <property type="component" value="Unassembled WGS sequence"/>
</dbReference>
<comment type="caution">
    <text evidence="1">The sequence shown here is derived from an EMBL/GenBank/DDBJ whole genome shotgun (WGS) entry which is preliminary data.</text>
</comment>